<feature type="region of interest" description="Disordered" evidence="1">
    <location>
        <begin position="282"/>
        <end position="745"/>
    </location>
</feature>
<keyword evidence="5" id="KW-1185">Reference proteome</keyword>
<feature type="compositionally biased region" description="Basic and acidic residues" evidence="1">
    <location>
        <begin position="542"/>
        <end position="557"/>
    </location>
</feature>
<keyword evidence="2" id="KW-0472">Membrane</keyword>
<name>A0A0D9QFH1_PLAFR</name>
<keyword evidence="2" id="KW-0812">Transmembrane</keyword>
<feature type="compositionally biased region" description="Gly residues" evidence="1">
    <location>
        <begin position="406"/>
        <end position="416"/>
    </location>
</feature>
<accession>A0A0D9QFH1</accession>
<feature type="compositionally biased region" description="Basic and acidic residues" evidence="1">
    <location>
        <begin position="629"/>
        <end position="639"/>
    </location>
</feature>
<gene>
    <name evidence="4" type="ORF">AK88_04614</name>
</gene>
<feature type="compositionally biased region" description="Low complexity" evidence="1">
    <location>
        <begin position="483"/>
        <end position="493"/>
    </location>
</feature>
<dbReference type="AlphaFoldDB" id="A0A0D9QFH1"/>
<feature type="compositionally biased region" description="Polar residues" evidence="1">
    <location>
        <begin position="681"/>
        <end position="695"/>
    </location>
</feature>
<evidence type="ECO:0000259" key="3">
    <source>
        <dbReference type="Pfam" id="PF12887"/>
    </source>
</evidence>
<feature type="compositionally biased region" description="Low complexity" evidence="1">
    <location>
        <begin position="379"/>
        <end position="393"/>
    </location>
</feature>
<feature type="compositionally biased region" description="Polar residues" evidence="1">
    <location>
        <begin position="469"/>
        <end position="482"/>
    </location>
</feature>
<dbReference type="InterPro" id="IPR024290">
    <property type="entry name" value="SICA_extracell_a"/>
</dbReference>
<evidence type="ECO:0000256" key="1">
    <source>
        <dbReference type="SAM" id="MobiDB-lite"/>
    </source>
</evidence>
<feature type="transmembrane region" description="Helical" evidence="2">
    <location>
        <begin position="754"/>
        <end position="771"/>
    </location>
</feature>
<protein>
    <recommendedName>
        <fullName evidence="3">Schizont-infected cell agglutination extracellular alpha domain-containing protein</fullName>
    </recommendedName>
</protein>
<dbReference type="OMA" id="ASITHYQ"/>
<dbReference type="Proteomes" id="UP000054561">
    <property type="component" value="Unassembled WGS sequence"/>
</dbReference>
<evidence type="ECO:0000313" key="4">
    <source>
        <dbReference type="EMBL" id="KJP85744.1"/>
    </source>
</evidence>
<sequence length="775" mass="81736">MSTQEFAHLLAQYVLQRQLRSDQDDTDTGLGSFSVTVWQDIERIFKVLSSNLMKPNDYNTAICQQAFPASITHYQAKRAVCRQMVNIFLFMDGIHRENMQWNVRSTQGHNGTFEKYVRCIMGNVALIELFWNNCEKKEMLETVSMYMHAWRQATEYNDNSGWCNALDYNTLVVGTKYVGLTMAEWIRSWKHENQKGRVGTHRSVGACAGLKAGGTTSNNASSEPKTPIVRIFHEGEADNVHKAVEQGQTFTPNERHTLLARLKKEGARADGFKSVVENVGHTASAKPAPAKPAPQTPVAPGAAATPPGAPPAGTKPQAPPVKQPQAPTHAVTETNDKQEDGSKDDKNKNQVPPSGPPATTIPEGKSATSAGASVGSNDPTTSETTPVTTTVTPTPAPPAAPAAGSTGQGPGQGPGPGQQPPPPPPSVPSGTEDTGTKSPPPAAPQPPKKDETTPVTAPEATSPGKATCLGSSGTSPGVSISCGSTSDSDLGLTDDVRKLLEAQHTSEHAPTSPNPSSETGTEGVDRTTSRSPGAPAGGNTGDQKDPLKPEETAKEKSTIAAARDTSQHTPKDPQKPHDHVDNPPTTNTLDGSSKDQSDKSNTRPKEQPTIKDPVFDAEFWDFVTGVSPKNDKTKNKDEFGPLDANIPGLTGTACSGYEKLCSLNTAYRGPGASGPASPPSTTNHEGTGSNKTNGGNDFGLGTDPPKPEGELGGNYGPRPAQVPHPIGPNKGPSNDGGPTPPDLTDTVLTATTPLLFFLTSVIVALLGYSLWKRET</sequence>
<dbReference type="RefSeq" id="XP_012337647.1">
    <property type="nucleotide sequence ID" value="XM_012482224.1"/>
</dbReference>
<dbReference type="VEuPathDB" id="PlasmoDB:AK88_04614"/>
<feature type="compositionally biased region" description="Basic and acidic residues" evidence="1">
    <location>
        <begin position="565"/>
        <end position="581"/>
    </location>
</feature>
<feature type="domain" description="Schizont-infected cell agglutination extracellular alpha" evidence="3">
    <location>
        <begin position="36"/>
        <end position="185"/>
    </location>
</feature>
<feature type="compositionally biased region" description="Basic and acidic residues" evidence="1">
    <location>
        <begin position="592"/>
        <end position="609"/>
    </location>
</feature>
<feature type="compositionally biased region" description="Low complexity" evidence="1">
    <location>
        <begin position="298"/>
        <end position="316"/>
    </location>
</feature>
<organism evidence="4 5">
    <name type="scientific">Plasmodium fragile</name>
    <dbReference type="NCBI Taxonomy" id="5857"/>
    <lineage>
        <taxon>Eukaryota</taxon>
        <taxon>Sar</taxon>
        <taxon>Alveolata</taxon>
        <taxon>Apicomplexa</taxon>
        <taxon>Aconoidasida</taxon>
        <taxon>Haemosporida</taxon>
        <taxon>Plasmodiidae</taxon>
        <taxon>Plasmodium</taxon>
        <taxon>Plasmodium (Plasmodium)</taxon>
    </lineage>
</organism>
<evidence type="ECO:0000313" key="5">
    <source>
        <dbReference type="Proteomes" id="UP000054561"/>
    </source>
</evidence>
<feature type="compositionally biased region" description="Polar residues" evidence="1">
    <location>
        <begin position="366"/>
        <end position="378"/>
    </location>
</feature>
<evidence type="ECO:0000256" key="2">
    <source>
        <dbReference type="SAM" id="Phobius"/>
    </source>
</evidence>
<feature type="compositionally biased region" description="Basic and acidic residues" evidence="1">
    <location>
        <begin position="494"/>
        <end position="507"/>
    </location>
</feature>
<reference evidence="4 5" key="1">
    <citation type="submission" date="2014-03" db="EMBL/GenBank/DDBJ databases">
        <title>The Genome Sequence of Plasmodium fragile nilgiri.</title>
        <authorList>
            <consortium name="The Broad Institute Genomics Platform"/>
            <consortium name="The Broad Institute Genome Sequencing Center for Infectious Disease"/>
            <person name="Neafsey D."/>
            <person name="Duraisingh M."/>
            <person name="Young S.K."/>
            <person name="Zeng Q."/>
            <person name="Gargeya S."/>
            <person name="Abouelleil A."/>
            <person name="Alvarado L."/>
            <person name="Chapman S.B."/>
            <person name="Gainer-Dewar J."/>
            <person name="Goldberg J."/>
            <person name="Griggs A."/>
            <person name="Gujja S."/>
            <person name="Hansen M."/>
            <person name="Howarth C."/>
            <person name="Imamovic A."/>
            <person name="Larimer J."/>
            <person name="Pearson M."/>
            <person name="Poon T.W."/>
            <person name="Priest M."/>
            <person name="Roberts A."/>
            <person name="Saif S."/>
            <person name="Shea T."/>
            <person name="Sykes S."/>
            <person name="Wortman J."/>
            <person name="Nusbaum C."/>
            <person name="Birren B."/>
        </authorList>
    </citation>
    <scope>NUCLEOTIDE SEQUENCE [LARGE SCALE GENOMIC DNA]</scope>
    <source>
        <strain evidence="5">nilgiri</strain>
    </source>
</reference>
<feature type="compositionally biased region" description="Pro residues" evidence="1">
    <location>
        <begin position="417"/>
        <end position="427"/>
    </location>
</feature>
<proteinExistence type="predicted"/>
<dbReference type="Pfam" id="PF12887">
    <property type="entry name" value="SICA_alpha"/>
    <property type="match status" value="1"/>
</dbReference>
<dbReference type="EMBL" id="KQ001713">
    <property type="protein sequence ID" value="KJP85744.1"/>
    <property type="molecule type" value="Genomic_DNA"/>
</dbReference>
<feature type="compositionally biased region" description="Polar residues" evidence="1">
    <location>
        <begin position="508"/>
        <end position="520"/>
    </location>
</feature>
<keyword evidence="2" id="KW-1133">Transmembrane helix</keyword>
<dbReference type="GeneID" id="24269928"/>
<feature type="compositionally biased region" description="Basic and acidic residues" evidence="1">
    <location>
        <begin position="334"/>
        <end position="348"/>
    </location>
</feature>